<dbReference type="SMART" id="SM00862">
    <property type="entry name" value="Trans_reg_C"/>
    <property type="match status" value="1"/>
</dbReference>
<evidence type="ECO:0000256" key="2">
    <source>
        <dbReference type="ARBA" id="ARBA00023012"/>
    </source>
</evidence>
<dbReference type="RefSeq" id="WP_161824735.1">
    <property type="nucleotide sequence ID" value="NZ_WVIC01000011.1"/>
</dbReference>
<dbReference type="SUPFAM" id="SSF52172">
    <property type="entry name" value="CheY-like"/>
    <property type="match status" value="1"/>
</dbReference>
<evidence type="ECO:0000259" key="8">
    <source>
        <dbReference type="PROSITE" id="PS50110"/>
    </source>
</evidence>
<dbReference type="PROSITE" id="PS51755">
    <property type="entry name" value="OMPR_PHOB"/>
    <property type="match status" value="1"/>
</dbReference>
<dbReference type="InterPro" id="IPR039420">
    <property type="entry name" value="WalR-like"/>
</dbReference>
<comment type="caution">
    <text evidence="10">The sequence shown here is derived from an EMBL/GenBank/DDBJ whole genome shotgun (WGS) entry which is preliminary data.</text>
</comment>
<feature type="modified residue" description="4-aspartylphosphate" evidence="6">
    <location>
        <position position="52"/>
    </location>
</feature>
<dbReference type="GO" id="GO:0006355">
    <property type="term" value="P:regulation of DNA-templated transcription"/>
    <property type="evidence" value="ECO:0007669"/>
    <property type="project" value="InterPro"/>
</dbReference>
<evidence type="ECO:0000256" key="6">
    <source>
        <dbReference type="PROSITE-ProRule" id="PRU00169"/>
    </source>
</evidence>
<keyword evidence="1 6" id="KW-0597">Phosphoprotein</keyword>
<dbReference type="Gene3D" id="1.10.10.10">
    <property type="entry name" value="Winged helix-like DNA-binding domain superfamily/Winged helix DNA-binding domain"/>
    <property type="match status" value="1"/>
</dbReference>
<dbReference type="InterPro" id="IPR001867">
    <property type="entry name" value="OmpR/PhoB-type_DNA-bd"/>
</dbReference>
<dbReference type="PANTHER" id="PTHR48111:SF38">
    <property type="entry name" value="TWO-COMPONENT RESPONSE REGULATOR"/>
    <property type="match status" value="1"/>
</dbReference>
<protein>
    <submittedName>
        <fullName evidence="10">Response regulator</fullName>
    </submittedName>
</protein>
<dbReference type="Pfam" id="PF00072">
    <property type="entry name" value="Response_reg"/>
    <property type="match status" value="1"/>
</dbReference>
<sequence>MTKVLIVEDEPRIAAFLCKGLEARGFSTLAVDNGQSAVYLANSHDFDLVILDLGLPDLDGLTVLNTIRGQGETIPIIVLTVYDDLHHKVSGLNSGADDYITKPFQLEELIARIQVQLRKKPQAAGQLDPILKVGDISLDFRQRQVKKLGQIVELSTREFTLLELFMRRNGETISRLELLNEVWGYDYDISSNVVDVYVGYLRKKLGARLIETVRGVGFRFKA</sequence>
<dbReference type="GO" id="GO:0000156">
    <property type="term" value="F:phosphorelay response regulator activity"/>
    <property type="evidence" value="ECO:0007669"/>
    <property type="project" value="TreeGrafter"/>
</dbReference>
<name>A0A8K1ZYB3_9CYAN</name>
<dbReference type="Pfam" id="PF00486">
    <property type="entry name" value="Trans_reg_C"/>
    <property type="match status" value="1"/>
</dbReference>
<dbReference type="Gene3D" id="3.40.50.2300">
    <property type="match status" value="1"/>
</dbReference>
<dbReference type="Gene3D" id="6.10.250.690">
    <property type="match status" value="1"/>
</dbReference>
<keyword evidence="4 7" id="KW-0238">DNA-binding</keyword>
<dbReference type="InterPro" id="IPR036388">
    <property type="entry name" value="WH-like_DNA-bd_sf"/>
</dbReference>
<organism evidence="10 11">
    <name type="scientific">Petrachloros mirabilis ULC683</name>
    <dbReference type="NCBI Taxonomy" id="2781853"/>
    <lineage>
        <taxon>Bacteria</taxon>
        <taxon>Bacillati</taxon>
        <taxon>Cyanobacteriota</taxon>
        <taxon>Cyanophyceae</taxon>
        <taxon>Synechococcales</taxon>
        <taxon>Petrachlorosaceae</taxon>
        <taxon>Petrachloros</taxon>
        <taxon>Petrachloros mirabilis</taxon>
    </lineage>
</organism>
<keyword evidence="3" id="KW-0805">Transcription regulation</keyword>
<feature type="domain" description="OmpR/PhoB-type" evidence="9">
    <location>
        <begin position="128"/>
        <end position="222"/>
    </location>
</feature>
<dbReference type="GO" id="GO:0032993">
    <property type="term" value="C:protein-DNA complex"/>
    <property type="evidence" value="ECO:0007669"/>
    <property type="project" value="TreeGrafter"/>
</dbReference>
<evidence type="ECO:0000313" key="11">
    <source>
        <dbReference type="Proteomes" id="UP000607397"/>
    </source>
</evidence>
<evidence type="ECO:0000256" key="1">
    <source>
        <dbReference type="ARBA" id="ARBA00022553"/>
    </source>
</evidence>
<accession>A0A8K1ZYB3</accession>
<dbReference type="FunFam" id="1.10.10.10:FF:000005">
    <property type="entry name" value="Two-component system response regulator"/>
    <property type="match status" value="1"/>
</dbReference>
<dbReference type="GO" id="GO:0000976">
    <property type="term" value="F:transcription cis-regulatory region binding"/>
    <property type="evidence" value="ECO:0007669"/>
    <property type="project" value="TreeGrafter"/>
</dbReference>
<reference evidence="10" key="1">
    <citation type="submission" date="2019-12" db="EMBL/GenBank/DDBJ databases">
        <title>High-Quality draft genome sequences of three cyanobacteria isolated from the limestone walls of the Old Cathedral of Coimbra.</title>
        <authorList>
            <person name="Tiago I."/>
            <person name="Soares F."/>
            <person name="Portugal A."/>
        </authorList>
    </citation>
    <scope>NUCLEOTIDE SEQUENCE [LARGE SCALE GENOMIC DNA]</scope>
    <source>
        <strain evidence="10">C</strain>
    </source>
</reference>
<dbReference type="InterPro" id="IPR001789">
    <property type="entry name" value="Sig_transdc_resp-reg_receiver"/>
</dbReference>
<dbReference type="InterPro" id="IPR016032">
    <property type="entry name" value="Sig_transdc_resp-reg_C-effctor"/>
</dbReference>
<dbReference type="Proteomes" id="UP000607397">
    <property type="component" value="Unassembled WGS sequence"/>
</dbReference>
<dbReference type="EMBL" id="WVIC01000011">
    <property type="protein sequence ID" value="NCJ06251.1"/>
    <property type="molecule type" value="Genomic_DNA"/>
</dbReference>
<evidence type="ECO:0000256" key="7">
    <source>
        <dbReference type="PROSITE-ProRule" id="PRU01091"/>
    </source>
</evidence>
<dbReference type="GO" id="GO:0005829">
    <property type="term" value="C:cytosol"/>
    <property type="evidence" value="ECO:0007669"/>
    <property type="project" value="TreeGrafter"/>
</dbReference>
<keyword evidence="2" id="KW-0902">Two-component regulatory system</keyword>
<gene>
    <name evidence="10" type="ORF">GS597_06920</name>
</gene>
<evidence type="ECO:0000256" key="4">
    <source>
        <dbReference type="ARBA" id="ARBA00023125"/>
    </source>
</evidence>
<feature type="domain" description="Response regulatory" evidence="8">
    <location>
        <begin position="3"/>
        <end position="117"/>
    </location>
</feature>
<dbReference type="SMART" id="SM00448">
    <property type="entry name" value="REC"/>
    <property type="match status" value="1"/>
</dbReference>
<dbReference type="PROSITE" id="PS50110">
    <property type="entry name" value="RESPONSE_REGULATORY"/>
    <property type="match status" value="1"/>
</dbReference>
<dbReference type="PANTHER" id="PTHR48111">
    <property type="entry name" value="REGULATOR OF RPOS"/>
    <property type="match status" value="1"/>
</dbReference>
<keyword evidence="11" id="KW-1185">Reference proteome</keyword>
<dbReference type="InterPro" id="IPR011006">
    <property type="entry name" value="CheY-like_superfamily"/>
</dbReference>
<feature type="DNA-binding region" description="OmpR/PhoB-type" evidence="7">
    <location>
        <begin position="128"/>
        <end position="222"/>
    </location>
</feature>
<dbReference type="SUPFAM" id="SSF46894">
    <property type="entry name" value="C-terminal effector domain of the bipartite response regulators"/>
    <property type="match status" value="1"/>
</dbReference>
<dbReference type="AlphaFoldDB" id="A0A8K1ZYB3"/>
<dbReference type="CDD" id="cd17624">
    <property type="entry name" value="REC_OmpR_PmrA-like"/>
    <property type="match status" value="1"/>
</dbReference>
<dbReference type="CDD" id="cd00383">
    <property type="entry name" value="trans_reg_C"/>
    <property type="match status" value="1"/>
</dbReference>
<proteinExistence type="predicted"/>
<evidence type="ECO:0000259" key="9">
    <source>
        <dbReference type="PROSITE" id="PS51755"/>
    </source>
</evidence>
<evidence type="ECO:0000313" key="10">
    <source>
        <dbReference type="EMBL" id="NCJ06251.1"/>
    </source>
</evidence>
<evidence type="ECO:0000256" key="3">
    <source>
        <dbReference type="ARBA" id="ARBA00023015"/>
    </source>
</evidence>
<keyword evidence="5" id="KW-0804">Transcription</keyword>
<evidence type="ECO:0000256" key="5">
    <source>
        <dbReference type="ARBA" id="ARBA00023163"/>
    </source>
</evidence>